<dbReference type="Proteomes" id="UP000298774">
    <property type="component" value="Plasmid p3"/>
</dbReference>
<dbReference type="NCBIfam" id="TIGR02230">
    <property type="entry name" value="ATPase_gene1"/>
    <property type="match status" value="1"/>
</dbReference>
<dbReference type="EMBL" id="JAWXYC010000001">
    <property type="protein sequence ID" value="MDX5950103.1"/>
    <property type="molecule type" value="Genomic_DNA"/>
</dbReference>
<dbReference type="Proteomes" id="UP001277471">
    <property type="component" value="Unassembled WGS sequence"/>
</dbReference>
<dbReference type="EMBL" id="CP032342">
    <property type="protein sequence ID" value="QCO12518.1"/>
    <property type="molecule type" value="Genomic_DNA"/>
</dbReference>
<reference evidence="3 6" key="2">
    <citation type="submission" date="2023-11" db="EMBL/GenBank/DDBJ databases">
        <title>MicrobeMod: A computational toolkit for identifying prokaryotic methylation and restriction-modification with nanopore sequencing.</title>
        <authorList>
            <person name="Crits-Christoph A."/>
            <person name="Kang S.C."/>
            <person name="Lee H."/>
            <person name="Ostrov N."/>
        </authorList>
    </citation>
    <scope>NUCLEOTIDE SEQUENCE [LARGE SCALE GENOMIC DNA]</scope>
    <source>
        <strain evidence="3 6">ATCC 29145</strain>
    </source>
</reference>
<keyword evidence="2" id="KW-1133">Transmembrane helix</keyword>
<keyword evidence="4" id="KW-0614">Plasmid</keyword>
<dbReference type="InterPro" id="IPR011744">
    <property type="entry name" value="ATPase_gene1"/>
</dbReference>
<keyword evidence="2" id="KW-0472">Membrane</keyword>
<evidence type="ECO:0000256" key="1">
    <source>
        <dbReference type="SAM" id="MobiDB-lite"/>
    </source>
</evidence>
<protein>
    <submittedName>
        <fullName evidence="4">AtpZ/AtpI family protein</fullName>
    </submittedName>
</protein>
<proteinExistence type="predicted"/>
<evidence type="ECO:0000313" key="6">
    <source>
        <dbReference type="Proteomes" id="UP001277471"/>
    </source>
</evidence>
<feature type="region of interest" description="Disordered" evidence="1">
    <location>
        <begin position="1"/>
        <end position="35"/>
    </location>
</feature>
<dbReference type="InterPro" id="IPR032820">
    <property type="entry name" value="ATPase_put"/>
</dbReference>
<evidence type="ECO:0000313" key="3">
    <source>
        <dbReference type="EMBL" id="MDX5950103.1"/>
    </source>
</evidence>
<keyword evidence="2" id="KW-0812">Transmembrane</keyword>
<name>A0A4D8QNR1_AZOBR</name>
<dbReference type="Pfam" id="PF09527">
    <property type="entry name" value="ATPase_gene1"/>
    <property type="match status" value="1"/>
</dbReference>
<evidence type="ECO:0000313" key="5">
    <source>
        <dbReference type="Proteomes" id="UP000298774"/>
    </source>
</evidence>
<sequence length="99" mass="11040">MIRPDDDGDRAAAPMAAPVRRRRERSDRWEREGERPVGRNLALIGALGWLVVTPTLFGLLAGRWFDRMAGGGIFWTASLIVAGVALGGWLAWKRIVQER</sequence>
<accession>A0A4D8QNR1</accession>
<keyword evidence="6" id="KW-1185">Reference proteome</keyword>
<dbReference type="GeneID" id="56447490"/>
<dbReference type="RefSeq" id="WP_079285047.1">
    <property type="nucleotide sequence ID" value="NZ_CP032342.1"/>
</dbReference>
<evidence type="ECO:0000256" key="2">
    <source>
        <dbReference type="SAM" id="Phobius"/>
    </source>
</evidence>
<feature type="transmembrane region" description="Helical" evidence="2">
    <location>
        <begin position="73"/>
        <end position="92"/>
    </location>
</feature>
<feature type="compositionally biased region" description="Basic and acidic residues" evidence="1">
    <location>
        <begin position="24"/>
        <end position="35"/>
    </location>
</feature>
<geneLocation type="plasmid" evidence="4 5">
    <name>p3</name>
</geneLocation>
<feature type="transmembrane region" description="Helical" evidence="2">
    <location>
        <begin position="41"/>
        <end position="61"/>
    </location>
</feature>
<evidence type="ECO:0000313" key="4">
    <source>
        <dbReference type="EMBL" id="QCO12518.1"/>
    </source>
</evidence>
<gene>
    <name evidence="4" type="ORF">D3868_26050</name>
    <name evidence="3" type="ORF">SIM66_02605</name>
</gene>
<organism evidence="4 5">
    <name type="scientific">Azospirillum brasilense</name>
    <dbReference type="NCBI Taxonomy" id="192"/>
    <lineage>
        <taxon>Bacteria</taxon>
        <taxon>Pseudomonadati</taxon>
        <taxon>Pseudomonadota</taxon>
        <taxon>Alphaproteobacteria</taxon>
        <taxon>Rhodospirillales</taxon>
        <taxon>Azospirillaceae</taxon>
        <taxon>Azospirillum</taxon>
    </lineage>
</organism>
<reference evidence="4 5" key="1">
    <citation type="submission" date="2018-09" db="EMBL/GenBank/DDBJ databases">
        <title>Whole genome based analysis of evolution and adaptive divergence in Indian and Brazilian strains of Azospirillum brasilense.</title>
        <authorList>
            <person name="Singh C."/>
            <person name="Tripathi A.K."/>
        </authorList>
    </citation>
    <scope>NUCLEOTIDE SEQUENCE [LARGE SCALE GENOMIC DNA]</scope>
    <source>
        <strain evidence="4 5">MTCC4038</strain>
        <plasmid evidence="4 5">p3</plasmid>
    </source>
</reference>
<dbReference type="AlphaFoldDB" id="A0A4D8QNR1"/>